<gene>
    <name evidence="1" type="ORF">SKAU_G00353530</name>
</gene>
<protein>
    <submittedName>
        <fullName evidence="1">Uncharacterized protein</fullName>
    </submittedName>
</protein>
<accession>A0A9Q1EL54</accession>
<comment type="caution">
    <text evidence="1">The sequence shown here is derived from an EMBL/GenBank/DDBJ whole genome shotgun (WGS) entry which is preliminary data.</text>
</comment>
<evidence type="ECO:0000313" key="2">
    <source>
        <dbReference type="Proteomes" id="UP001152622"/>
    </source>
</evidence>
<dbReference type="Proteomes" id="UP001152622">
    <property type="component" value="Chromosome 16"/>
</dbReference>
<proteinExistence type="predicted"/>
<organism evidence="1 2">
    <name type="scientific">Synaphobranchus kaupii</name>
    <name type="common">Kaup's arrowtooth eel</name>
    <dbReference type="NCBI Taxonomy" id="118154"/>
    <lineage>
        <taxon>Eukaryota</taxon>
        <taxon>Metazoa</taxon>
        <taxon>Chordata</taxon>
        <taxon>Craniata</taxon>
        <taxon>Vertebrata</taxon>
        <taxon>Euteleostomi</taxon>
        <taxon>Actinopterygii</taxon>
        <taxon>Neopterygii</taxon>
        <taxon>Teleostei</taxon>
        <taxon>Anguilliformes</taxon>
        <taxon>Synaphobranchidae</taxon>
        <taxon>Synaphobranchus</taxon>
    </lineage>
</organism>
<dbReference type="EMBL" id="JAINUF010000016">
    <property type="protein sequence ID" value="KAJ8340720.1"/>
    <property type="molecule type" value="Genomic_DNA"/>
</dbReference>
<keyword evidence="2" id="KW-1185">Reference proteome</keyword>
<evidence type="ECO:0000313" key="1">
    <source>
        <dbReference type="EMBL" id="KAJ8340720.1"/>
    </source>
</evidence>
<reference evidence="1" key="1">
    <citation type="journal article" date="2023" name="Science">
        <title>Genome structures resolve the early diversification of teleost fishes.</title>
        <authorList>
            <person name="Parey E."/>
            <person name="Louis A."/>
            <person name="Montfort J."/>
            <person name="Bouchez O."/>
            <person name="Roques C."/>
            <person name="Iampietro C."/>
            <person name="Lluch J."/>
            <person name="Castinel A."/>
            <person name="Donnadieu C."/>
            <person name="Desvignes T."/>
            <person name="Floi Bucao C."/>
            <person name="Jouanno E."/>
            <person name="Wen M."/>
            <person name="Mejri S."/>
            <person name="Dirks R."/>
            <person name="Jansen H."/>
            <person name="Henkel C."/>
            <person name="Chen W.J."/>
            <person name="Zahm M."/>
            <person name="Cabau C."/>
            <person name="Klopp C."/>
            <person name="Thompson A.W."/>
            <person name="Robinson-Rechavi M."/>
            <person name="Braasch I."/>
            <person name="Lecointre G."/>
            <person name="Bobe J."/>
            <person name="Postlethwait J.H."/>
            <person name="Berthelot C."/>
            <person name="Roest Crollius H."/>
            <person name="Guiguen Y."/>
        </authorList>
    </citation>
    <scope>NUCLEOTIDE SEQUENCE</scope>
    <source>
        <strain evidence="1">WJC10195</strain>
    </source>
</reference>
<dbReference type="AlphaFoldDB" id="A0A9Q1EL54"/>
<sequence>MTSGSDKTLLPVKVRSLDFCYTHLVVVDPLFVQGASQMTAFRPSRREPEQIDTAVAIDSDILHWNPSSLLLQYCATGVCVFLQSAWRSGMHG</sequence>
<name>A0A9Q1EL54_SYNKA</name>